<sequence length="138" mass="15692">MRQVVRHIKIEPAVKTETKRIALSVVAMSVVMEIVFLALGRFDSTVLFGNLLGGGWAILNFFIMGLAVQKSVKKELPEEAKLVLQNSYTKRLLAMVAILLIGFKVEYFNWVAVVIPMFFPRITIGLMKLPIFHRKEEE</sequence>
<organism evidence="7 8">
    <name type="scientific">Butyricicoccus intestinisimiae</name>
    <dbReference type="NCBI Taxonomy" id="2841509"/>
    <lineage>
        <taxon>Bacteria</taxon>
        <taxon>Bacillati</taxon>
        <taxon>Bacillota</taxon>
        <taxon>Clostridia</taxon>
        <taxon>Eubacteriales</taxon>
        <taxon>Butyricicoccaceae</taxon>
        <taxon>Butyricicoccus</taxon>
    </lineage>
</organism>
<gene>
    <name evidence="7" type="ORF">KQI75_05970</name>
</gene>
<dbReference type="InterPro" id="IPR005598">
    <property type="entry name" value="ATP_synth_I"/>
</dbReference>
<keyword evidence="4 6" id="KW-1133">Transmembrane helix</keyword>
<dbReference type="Proteomes" id="UP000783588">
    <property type="component" value="Unassembled WGS sequence"/>
</dbReference>
<protein>
    <submittedName>
        <fullName evidence="7">ATP synthase subunit I</fullName>
    </submittedName>
</protein>
<name>A0ABS6ER44_9FIRM</name>
<feature type="transmembrane region" description="Helical" evidence="6">
    <location>
        <begin position="88"/>
        <end position="105"/>
    </location>
</feature>
<comment type="caution">
    <text evidence="7">The sequence shown here is derived from an EMBL/GenBank/DDBJ whole genome shotgun (WGS) entry which is preliminary data.</text>
</comment>
<keyword evidence="5 6" id="KW-0472">Membrane</keyword>
<evidence type="ECO:0000256" key="6">
    <source>
        <dbReference type="SAM" id="Phobius"/>
    </source>
</evidence>
<evidence type="ECO:0000256" key="5">
    <source>
        <dbReference type="ARBA" id="ARBA00023136"/>
    </source>
</evidence>
<dbReference type="RefSeq" id="WP_216469812.1">
    <property type="nucleotide sequence ID" value="NZ_JAHLQI010000002.1"/>
</dbReference>
<comment type="subcellular location">
    <subcellularLocation>
        <location evidence="1">Cell membrane</location>
        <topology evidence="1">Multi-pass membrane protein</topology>
    </subcellularLocation>
</comment>
<keyword evidence="8" id="KW-1185">Reference proteome</keyword>
<evidence type="ECO:0000256" key="3">
    <source>
        <dbReference type="ARBA" id="ARBA00022692"/>
    </source>
</evidence>
<reference evidence="7 8" key="1">
    <citation type="submission" date="2021-06" db="EMBL/GenBank/DDBJ databases">
        <authorList>
            <person name="Sun Q."/>
            <person name="Li D."/>
        </authorList>
    </citation>
    <scope>NUCLEOTIDE SEQUENCE [LARGE SCALE GENOMIC DNA]</scope>
    <source>
        <strain evidence="7 8">MSJd-7</strain>
    </source>
</reference>
<dbReference type="Pfam" id="PF03899">
    <property type="entry name" value="ATP-synt_I"/>
    <property type="match status" value="1"/>
</dbReference>
<evidence type="ECO:0000313" key="8">
    <source>
        <dbReference type="Proteomes" id="UP000783588"/>
    </source>
</evidence>
<feature type="transmembrane region" description="Helical" evidence="6">
    <location>
        <begin position="46"/>
        <end position="68"/>
    </location>
</feature>
<proteinExistence type="predicted"/>
<evidence type="ECO:0000256" key="4">
    <source>
        <dbReference type="ARBA" id="ARBA00022989"/>
    </source>
</evidence>
<dbReference type="EMBL" id="JAHLQI010000002">
    <property type="protein sequence ID" value="MBU5490170.1"/>
    <property type="molecule type" value="Genomic_DNA"/>
</dbReference>
<accession>A0ABS6ER44</accession>
<keyword evidence="2" id="KW-1003">Cell membrane</keyword>
<keyword evidence="3 6" id="KW-0812">Transmembrane</keyword>
<evidence type="ECO:0000256" key="2">
    <source>
        <dbReference type="ARBA" id="ARBA00022475"/>
    </source>
</evidence>
<evidence type="ECO:0000313" key="7">
    <source>
        <dbReference type="EMBL" id="MBU5490170.1"/>
    </source>
</evidence>
<evidence type="ECO:0000256" key="1">
    <source>
        <dbReference type="ARBA" id="ARBA00004651"/>
    </source>
</evidence>
<feature type="transmembrane region" description="Helical" evidence="6">
    <location>
        <begin position="21"/>
        <end position="40"/>
    </location>
</feature>